<dbReference type="EMBL" id="KZ857391">
    <property type="protein sequence ID" value="RDX52182.1"/>
    <property type="molecule type" value="Genomic_DNA"/>
</dbReference>
<dbReference type="AlphaFoldDB" id="A0A371DI23"/>
<feature type="compositionally biased region" description="Low complexity" evidence="1">
    <location>
        <begin position="356"/>
        <end position="368"/>
    </location>
</feature>
<feature type="transmembrane region" description="Helical" evidence="2">
    <location>
        <begin position="129"/>
        <end position="153"/>
    </location>
</feature>
<feature type="region of interest" description="Disordered" evidence="1">
    <location>
        <begin position="1"/>
        <end position="20"/>
    </location>
</feature>
<proteinExistence type="predicted"/>
<feature type="region of interest" description="Disordered" evidence="1">
    <location>
        <begin position="233"/>
        <end position="260"/>
    </location>
</feature>
<keyword evidence="2" id="KW-1133">Transmembrane helix</keyword>
<evidence type="ECO:0000313" key="3">
    <source>
        <dbReference type="EMBL" id="RDX52182.1"/>
    </source>
</evidence>
<keyword evidence="4" id="KW-1185">Reference proteome</keyword>
<evidence type="ECO:0000256" key="1">
    <source>
        <dbReference type="SAM" id="MobiDB-lite"/>
    </source>
</evidence>
<dbReference type="Proteomes" id="UP000256964">
    <property type="component" value="Unassembled WGS sequence"/>
</dbReference>
<evidence type="ECO:0000313" key="4">
    <source>
        <dbReference type="Proteomes" id="UP000256964"/>
    </source>
</evidence>
<name>A0A371DI23_9APHY</name>
<protein>
    <submittedName>
        <fullName evidence="3">Uncharacterized protein</fullName>
    </submittedName>
</protein>
<sequence>MLPNTSHNPGPWLPDTSSLPSPPLSITHALLPRGDGDGVDKCLVLPPACTGAECTLTFCGPPFSSLHFPTSAHTTDTFSSTIHSYTSGTSGYATATASSSGYTATSLGSVQTSRPGESSGTDVANRLTALQIVGIALGSVLGAILLVVFFWLLRRGKFGSGTLCGFRYGYARHPGWRPDGGLGHAGAEMREDRRRKGGASITPFEPLNSTSTSLPSYPSSTLDAQPFLPGSKLHATPSLSSGSHGADSLAPPRSATAWSTSPSAFENAYGSIAAAYPSTVASGSVIGSGSRSAPSDALSMLEVSTVVSDSTGRSFPSTSASRASYTPPPPSHSHARWDNLMSNSPVREHSPAPTESTASTGGASASSTIEGVRISSWHTSDSEETELIVRGPPQR</sequence>
<reference evidence="3 4" key="1">
    <citation type="journal article" date="2018" name="Biotechnol. Biofuels">
        <title>Integrative visual omics of the white-rot fungus Polyporus brumalis exposes the biotechnological potential of its oxidative enzymes for delignifying raw plant biomass.</title>
        <authorList>
            <person name="Miyauchi S."/>
            <person name="Rancon A."/>
            <person name="Drula E."/>
            <person name="Hage H."/>
            <person name="Chaduli D."/>
            <person name="Favel A."/>
            <person name="Grisel S."/>
            <person name="Henrissat B."/>
            <person name="Herpoel-Gimbert I."/>
            <person name="Ruiz-Duenas F.J."/>
            <person name="Chevret D."/>
            <person name="Hainaut M."/>
            <person name="Lin J."/>
            <person name="Wang M."/>
            <person name="Pangilinan J."/>
            <person name="Lipzen A."/>
            <person name="Lesage-Meessen L."/>
            <person name="Navarro D."/>
            <person name="Riley R."/>
            <person name="Grigoriev I.V."/>
            <person name="Zhou S."/>
            <person name="Raouche S."/>
            <person name="Rosso M.N."/>
        </authorList>
    </citation>
    <scope>NUCLEOTIDE SEQUENCE [LARGE SCALE GENOMIC DNA]</scope>
    <source>
        <strain evidence="3 4">BRFM 1820</strain>
    </source>
</reference>
<feature type="region of interest" description="Disordered" evidence="1">
    <location>
        <begin position="307"/>
        <end position="395"/>
    </location>
</feature>
<feature type="compositionally biased region" description="Low complexity" evidence="1">
    <location>
        <begin position="206"/>
        <end position="219"/>
    </location>
</feature>
<accession>A0A371DI23</accession>
<organism evidence="3 4">
    <name type="scientific">Lentinus brumalis</name>
    <dbReference type="NCBI Taxonomy" id="2498619"/>
    <lineage>
        <taxon>Eukaryota</taxon>
        <taxon>Fungi</taxon>
        <taxon>Dikarya</taxon>
        <taxon>Basidiomycota</taxon>
        <taxon>Agaricomycotina</taxon>
        <taxon>Agaricomycetes</taxon>
        <taxon>Polyporales</taxon>
        <taxon>Polyporaceae</taxon>
        <taxon>Lentinus</taxon>
    </lineage>
</organism>
<feature type="compositionally biased region" description="Polar residues" evidence="1">
    <location>
        <begin position="307"/>
        <end position="324"/>
    </location>
</feature>
<evidence type="ECO:0000256" key="2">
    <source>
        <dbReference type="SAM" id="Phobius"/>
    </source>
</evidence>
<gene>
    <name evidence="3" type="ORF">OH76DRAFT_196105</name>
</gene>
<keyword evidence="2" id="KW-0472">Membrane</keyword>
<dbReference type="OrthoDB" id="10265594at2759"/>
<keyword evidence="2" id="KW-0812">Transmembrane</keyword>
<feature type="region of interest" description="Disordered" evidence="1">
    <location>
        <begin position="182"/>
        <end position="219"/>
    </location>
</feature>